<dbReference type="KEGG" id="txa:HQN79_06045"/>
<evidence type="ECO:0000313" key="1">
    <source>
        <dbReference type="EMBL" id="QKI89156.1"/>
    </source>
</evidence>
<dbReference type="Gene3D" id="3.40.50.1820">
    <property type="entry name" value="alpha/beta hydrolase"/>
    <property type="match status" value="1"/>
</dbReference>
<dbReference type="PANTHER" id="PTHR35602:SF3">
    <property type="entry name" value="ESTERASE YQIA"/>
    <property type="match status" value="1"/>
</dbReference>
<dbReference type="Pfam" id="PF05728">
    <property type="entry name" value="UPF0227"/>
    <property type="match status" value="1"/>
</dbReference>
<gene>
    <name evidence="1" type="ORF">HQN79_06045</name>
</gene>
<name>A0A7D4P4D0_9GAMM</name>
<dbReference type="RefSeq" id="WP_173285040.1">
    <property type="nucleotide sequence ID" value="NZ_CP054020.1"/>
</dbReference>
<accession>A0A7D4P4D0</accession>
<proteinExistence type="predicted"/>
<dbReference type="EMBL" id="CP054020">
    <property type="protein sequence ID" value="QKI89156.1"/>
    <property type="molecule type" value="Genomic_DNA"/>
</dbReference>
<evidence type="ECO:0008006" key="3">
    <source>
        <dbReference type="Google" id="ProtNLM"/>
    </source>
</evidence>
<keyword evidence="2" id="KW-1185">Reference proteome</keyword>
<dbReference type="Proteomes" id="UP000504724">
    <property type="component" value="Chromosome"/>
</dbReference>
<dbReference type="InterPro" id="IPR029058">
    <property type="entry name" value="AB_hydrolase_fold"/>
</dbReference>
<dbReference type="AlphaFoldDB" id="A0A7D4P4D0"/>
<evidence type="ECO:0000313" key="2">
    <source>
        <dbReference type="Proteomes" id="UP000504724"/>
    </source>
</evidence>
<sequence length="214" mass="24220">MTDKKVSENDLKTLYLHGFLSSGNSYKAQWFKKRNIQNSAHPLGEMFCPTYSQQSLADGLKSIDTTLARWQKQNSRICLIGSSLGGYLVQYYAHKYAIPYIMINPALNPLSLFDDYLGQHTNPYTGEIIEVNEAFFSVLADLQVSQLNPEIPSLLLADKADEVVDIPFALQRYKALPNAKSILFPGGDHTFQHLPEAWEEIKLFIAEQETKTSR</sequence>
<dbReference type="InterPro" id="IPR008886">
    <property type="entry name" value="UPF0227/Esterase_YqiA"/>
</dbReference>
<protein>
    <recommendedName>
        <fullName evidence="3">Esterase</fullName>
    </recommendedName>
</protein>
<dbReference type="SUPFAM" id="SSF53474">
    <property type="entry name" value="alpha/beta-Hydrolases"/>
    <property type="match status" value="1"/>
</dbReference>
<organism evidence="1 2">
    <name type="scientific">Thiomicrorhabdus xiamenensis</name>
    <dbReference type="NCBI Taxonomy" id="2739063"/>
    <lineage>
        <taxon>Bacteria</taxon>
        <taxon>Pseudomonadati</taxon>
        <taxon>Pseudomonadota</taxon>
        <taxon>Gammaproteobacteria</taxon>
        <taxon>Thiotrichales</taxon>
        <taxon>Piscirickettsiaceae</taxon>
        <taxon>Thiomicrorhabdus</taxon>
    </lineage>
</organism>
<reference evidence="1 2" key="1">
    <citation type="submission" date="2020-05" db="EMBL/GenBank/DDBJ databases">
        <title>Thiomicrorhabdus sediminis sp.nov. and Thiomicrorhabdus xiamenensis sp.nov., novel sulfur-oxidizing bacteria isolated from coastal sediment.</title>
        <authorList>
            <person name="Liu X."/>
        </authorList>
    </citation>
    <scope>NUCLEOTIDE SEQUENCE [LARGE SCALE GENOMIC DNA]</scope>
    <source>
        <strain evidence="1 2">G2</strain>
    </source>
</reference>
<dbReference type="PANTHER" id="PTHR35602">
    <property type="entry name" value="ESTERASE YQIA-RELATED"/>
    <property type="match status" value="1"/>
</dbReference>